<protein>
    <submittedName>
        <fullName evidence="5">Uncharacterized protein</fullName>
    </submittedName>
</protein>
<dbReference type="Pfam" id="PF00560">
    <property type="entry name" value="LRR_1"/>
    <property type="match status" value="1"/>
</dbReference>
<dbReference type="InterPro" id="IPR032675">
    <property type="entry name" value="LRR_dom_sf"/>
</dbReference>
<dbReference type="PANTHER" id="PTHR24107">
    <property type="entry name" value="YNEIN REGULATORY COMPLEX SUBUNIT 5"/>
    <property type="match status" value="1"/>
</dbReference>
<evidence type="ECO:0000256" key="3">
    <source>
        <dbReference type="ARBA" id="ARBA00023212"/>
    </source>
</evidence>
<reference evidence="5" key="1">
    <citation type="submission" date="2014-11" db="EMBL/GenBank/DDBJ databases">
        <authorList>
            <person name="Otto D Thomas"/>
            <person name="Naeem Raeece"/>
        </authorList>
    </citation>
    <scope>NUCLEOTIDE SEQUENCE</scope>
</reference>
<feature type="region of interest" description="Disordered" evidence="4">
    <location>
        <begin position="1"/>
        <end position="21"/>
    </location>
</feature>
<dbReference type="GO" id="GO:0005856">
    <property type="term" value="C:cytoskeleton"/>
    <property type="evidence" value="ECO:0007669"/>
    <property type="project" value="UniProtKB-SubCell"/>
</dbReference>
<keyword evidence="2" id="KW-0963">Cytoplasm</keyword>
<dbReference type="PhylomeDB" id="A0A0G4F4D1"/>
<dbReference type="EMBL" id="CDMZ01000120">
    <property type="protein sequence ID" value="CEM07173.1"/>
    <property type="molecule type" value="Genomic_DNA"/>
</dbReference>
<name>A0A0G4F4D1_9ALVE</name>
<accession>A0A0G4F4D1</accession>
<keyword evidence="3" id="KW-0206">Cytoskeleton</keyword>
<dbReference type="InterPro" id="IPR001611">
    <property type="entry name" value="Leu-rich_rpt"/>
</dbReference>
<evidence type="ECO:0000256" key="2">
    <source>
        <dbReference type="ARBA" id="ARBA00022490"/>
    </source>
</evidence>
<comment type="subcellular location">
    <subcellularLocation>
        <location evidence="1">Cytoplasm</location>
        <location evidence="1">Cytoskeleton</location>
    </subcellularLocation>
</comment>
<dbReference type="AlphaFoldDB" id="A0A0G4F4D1"/>
<dbReference type="Gene3D" id="3.80.10.10">
    <property type="entry name" value="Ribonuclease Inhibitor"/>
    <property type="match status" value="1"/>
</dbReference>
<sequence length="379" mass="41955">MSQSANSPQTPPLVEEHSQSSDRGLAEKKNELYVVFGHACLTAETLSGLLKERDSFGLAWLCVWLYGRKKAHGKVGIHLPRFLDLSGKFNISVKKMFFFLDCLQESAVEEVKFGSMWVRGGLLPLLVGFLERLKAARMGRKRTPELKSFIFEENSIRAREDPRLLPLLLASLESLSLNGNPFGPSFGLDDFQILTKAIRDGMVCSLRKLDLENVRLEKEVLKMFCEAIKETGLPQIETLNLSNNRLGMEGFDVLCSDVLCVASVPRLRELLLRDCLLGGSDVALPASVLGRGDLPNLESLDLQGNGIAGGSGLGDLGEVLRVECVPRLKNLNVMMRERGGWDPQAVSDFLAALRSDECPALEHLHLRMHTGNDEVVALW</sequence>
<dbReference type="PANTHER" id="PTHR24107:SF2">
    <property type="entry name" value="NLR FAMILY CARD DOMAIN CONTAINING 3"/>
    <property type="match status" value="1"/>
</dbReference>
<dbReference type="Pfam" id="PF13516">
    <property type="entry name" value="LRR_6"/>
    <property type="match status" value="1"/>
</dbReference>
<dbReference type="SMART" id="SM00368">
    <property type="entry name" value="LRR_RI"/>
    <property type="match status" value="5"/>
</dbReference>
<evidence type="ECO:0000256" key="1">
    <source>
        <dbReference type="ARBA" id="ARBA00004245"/>
    </source>
</evidence>
<gene>
    <name evidence="5" type="ORF">Cvel_15166.t2.CR1</name>
</gene>
<evidence type="ECO:0000313" key="5">
    <source>
        <dbReference type="EMBL" id="CEM07173.1"/>
    </source>
</evidence>
<dbReference type="SUPFAM" id="SSF52047">
    <property type="entry name" value="RNI-like"/>
    <property type="match status" value="1"/>
</dbReference>
<organism evidence="5">
    <name type="scientific">Chromera velia CCMP2878</name>
    <dbReference type="NCBI Taxonomy" id="1169474"/>
    <lineage>
        <taxon>Eukaryota</taxon>
        <taxon>Sar</taxon>
        <taxon>Alveolata</taxon>
        <taxon>Colpodellida</taxon>
        <taxon>Chromeraceae</taxon>
        <taxon>Chromera</taxon>
    </lineage>
</organism>
<dbReference type="PROSITE" id="PS51450">
    <property type="entry name" value="LRR"/>
    <property type="match status" value="1"/>
</dbReference>
<evidence type="ECO:0000256" key="4">
    <source>
        <dbReference type="SAM" id="MobiDB-lite"/>
    </source>
</evidence>
<dbReference type="InterPro" id="IPR052410">
    <property type="entry name" value="DRC5"/>
</dbReference>
<dbReference type="VEuPathDB" id="CryptoDB:Cvel_15166"/>
<proteinExistence type="predicted"/>